<dbReference type="Proteomes" id="UP000578531">
    <property type="component" value="Unassembled WGS sequence"/>
</dbReference>
<reference evidence="2 3" key="1">
    <citation type="journal article" date="2020" name="Genomics">
        <title>Complete, high-quality genomes from long-read metagenomic sequencing of two wolf lichen thalli reveals enigmatic genome architecture.</title>
        <authorList>
            <person name="McKenzie S.K."/>
            <person name="Walston R.F."/>
            <person name="Allen J.L."/>
        </authorList>
    </citation>
    <scope>NUCLEOTIDE SEQUENCE [LARGE SCALE GENOMIC DNA]</scope>
    <source>
        <strain evidence="2">WasteWater2</strain>
    </source>
</reference>
<proteinExistence type="predicted"/>
<keyword evidence="1" id="KW-1133">Transmembrane helix</keyword>
<dbReference type="PANTHER" id="PTHR35043">
    <property type="entry name" value="TRANSCRIPTION FACTOR DOMAIN-CONTAINING PROTEIN"/>
    <property type="match status" value="1"/>
</dbReference>
<keyword evidence="3" id="KW-1185">Reference proteome</keyword>
<evidence type="ECO:0000313" key="3">
    <source>
        <dbReference type="Proteomes" id="UP000578531"/>
    </source>
</evidence>
<evidence type="ECO:0000313" key="2">
    <source>
        <dbReference type="EMBL" id="KAF6231941.1"/>
    </source>
</evidence>
<sequence length="357" mass="40242">MSNSTSTLHGWVDQPNNRGTFDIISSCFLTIFLCTWTCLHLNVPASKEGTWRPVLRKSRWMVLTILGPEFAVAFAAGQRANARRALDTMRGMGYSEWTLRHSFYANMGGFVLQARDSAPFPIHGLHLIYLLKEGYLDLPEITSEEISDKSKANLLAKALVCLQTGWFVVQCFGRLAQSLPLTTLELVTISYVWCTWAIYAQWLKKPLDVTAPTVLRTQASTAEILLKAGPAASQPYRQTPLDFVWDGRVSWTLDVQPFLHFRVDPRKRPMPRILNDSMPWFDTAVDAAVCIFVTCILWCHPHVWLEPAFPDSNGEDSVASSRARSLMHYSDIVRVGIAVGYLSCSVSPTHQQKENEF</sequence>
<comment type="caution">
    <text evidence="2">The sequence shown here is derived from an EMBL/GenBank/DDBJ whole genome shotgun (WGS) entry which is preliminary data.</text>
</comment>
<dbReference type="PANTHER" id="PTHR35043:SF8">
    <property type="entry name" value="DUF4220 DOMAIN-CONTAINING PROTEIN"/>
    <property type="match status" value="1"/>
</dbReference>
<dbReference type="GeneID" id="59291427"/>
<name>A0A8H6FNT6_9LECA</name>
<feature type="transmembrane region" description="Helical" evidence="1">
    <location>
        <begin position="20"/>
        <end position="39"/>
    </location>
</feature>
<protein>
    <submittedName>
        <fullName evidence="2">Uncharacterized protein</fullName>
    </submittedName>
</protein>
<gene>
    <name evidence="2" type="ORF">HO173_009778</name>
</gene>
<dbReference type="RefSeq" id="XP_037161372.1">
    <property type="nucleotide sequence ID" value="XM_037311666.1"/>
</dbReference>
<accession>A0A8H6FNT6</accession>
<dbReference type="EMBL" id="JACCJC010000052">
    <property type="protein sequence ID" value="KAF6231941.1"/>
    <property type="molecule type" value="Genomic_DNA"/>
</dbReference>
<feature type="transmembrane region" description="Helical" evidence="1">
    <location>
        <begin position="60"/>
        <end position="77"/>
    </location>
</feature>
<keyword evidence="1" id="KW-0472">Membrane</keyword>
<dbReference type="OrthoDB" id="9451547at2759"/>
<keyword evidence="1" id="KW-0812">Transmembrane</keyword>
<dbReference type="AlphaFoldDB" id="A0A8H6FNT6"/>
<organism evidence="2 3">
    <name type="scientific">Letharia columbiana</name>
    <dbReference type="NCBI Taxonomy" id="112416"/>
    <lineage>
        <taxon>Eukaryota</taxon>
        <taxon>Fungi</taxon>
        <taxon>Dikarya</taxon>
        <taxon>Ascomycota</taxon>
        <taxon>Pezizomycotina</taxon>
        <taxon>Lecanoromycetes</taxon>
        <taxon>OSLEUM clade</taxon>
        <taxon>Lecanoromycetidae</taxon>
        <taxon>Lecanorales</taxon>
        <taxon>Lecanorineae</taxon>
        <taxon>Parmeliaceae</taxon>
        <taxon>Letharia</taxon>
    </lineage>
</organism>
<evidence type="ECO:0000256" key="1">
    <source>
        <dbReference type="SAM" id="Phobius"/>
    </source>
</evidence>